<dbReference type="EMBL" id="CAJVPS010001929">
    <property type="protein sequence ID" value="CAG8554730.1"/>
    <property type="molecule type" value="Genomic_DNA"/>
</dbReference>
<reference evidence="2" key="1">
    <citation type="submission" date="2021-06" db="EMBL/GenBank/DDBJ databases">
        <authorList>
            <person name="Kallberg Y."/>
            <person name="Tangrot J."/>
            <person name="Rosling A."/>
        </authorList>
    </citation>
    <scope>NUCLEOTIDE SEQUENCE</scope>
    <source>
        <strain evidence="2">FL130A</strain>
    </source>
</reference>
<keyword evidence="3" id="KW-1185">Reference proteome</keyword>
<comment type="caution">
    <text evidence="2">The sequence shown here is derived from an EMBL/GenBank/DDBJ whole genome shotgun (WGS) entry which is preliminary data.</text>
</comment>
<proteinExistence type="predicted"/>
<feature type="region of interest" description="Disordered" evidence="1">
    <location>
        <begin position="140"/>
        <end position="177"/>
    </location>
</feature>
<name>A0A9N9B649_9GLOM</name>
<dbReference type="Proteomes" id="UP000789508">
    <property type="component" value="Unassembled WGS sequence"/>
</dbReference>
<sequence>MISQYKLSFIAGEKYFTSTPTNDWSYSGYLEAIEPYFNLEKDEIDERREVASALIRMVAFLGAMQSAGYHWEQDSNATDFWDQFEKKRALKQQQYDTNVDIQLNTLKVMSTASSYQRNELSKQMEISGDNDKNLKRQNDDYIEKENSKSCKVEDSGVKKQEKEKGNNLNDNDHSQNEIMDLTPSSAFVLRYTDEDDYMQVLKETFESVDELFPESTIKFLNEFFSETCTHEQWDDKLESLLEPEEDQFLKKLKRLLFETLPIFFDAFSMLYDNHNMLEEEYMNTYIHPVLKKALRRFSNIRYIQGNKAVQASAYRKLVMKQEGCADRSDGLAYITTEKQYEICVIEGSRPYVVDDTKEMSDFVQKISALRNRNMRNSNRPGRR</sequence>
<dbReference type="OrthoDB" id="2429015at2759"/>
<organism evidence="2 3">
    <name type="scientific">Ambispora leptoticha</name>
    <dbReference type="NCBI Taxonomy" id="144679"/>
    <lineage>
        <taxon>Eukaryota</taxon>
        <taxon>Fungi</taxon>
        <taxon>Fungi incertae sedis</taxon>
        <taxon>Mucoromycota</taxon>
        <taxon>Glomeromycotina</taxon>
        <taxon>Glomeromycetes</taxon>
        <taxon>Archaeosporales</taxon>
        <taxon>Ambisporaceae</taxon>
        <taxon>Ambispora</taxon>
    </lineage>
</organism>
<evidence type="ECO:0000313" key="2">
    <source>
        <dbReference type="EMBL" id="CAG8554730.1"/>
    </source>
</evidence>
<dbReference type="AlphaFoldDB" id="A0A9N9B649"/>
<gene>
    <name evidence="2" type="ORF">ALEPTO_LOCUS6053</name>
</gene>
<evidence type="ECO:0000256" key="1">
    <source>
        <dbReference type="SAM" id="MobiDB-lite"/>
    </source>
</evidence>
<accession>A0A9N9B649</accession>
<feature type="compositionally biased region" description="Basic and acidic residues" evidence="1">
    <location>
        <begin position="140"/>
        <end position="175"/>
    </location>
</feature>
<evidence type="ECO:0000313" key="3">
    <source>
        <dbReference type="Proteomes" id="UP000789508"/>
    </source>
</evidence>
<protein>
    <submittedName>
        <fullName evidence="2">10127_t:CDS:1</fullName>
    </submittedName>
</protein>